<keyword evidence="1" id="KW-0175">Coiled coil</keyword>
<dbReference type="OrthoDB" id="1399757at2"/>
<evidence type="ECO:0000313" key="4">
    <source>
        <dbReference type="EMBL" id="SCY37238.1"/>
    </source>
</evidence>
<evidence type="ECO:0000256" key="1">
    <source>
        <dbReference type="SAM" id="Coils"/>
    </source>
</evidence>
<dbReference type="Pfam" id="PF05658">
    <property type="entry name" value="YadA_head"/>
    <property type="match status" value="7"/>
</dbReference>
<accession>A0A1G5FF19</accession>
<gene>
    <name evidence="4" type="ORF">SAMN02927903_01260</name>
</gene>
<dbReference type="CDD" id="cd12820">
    <property type="entry name" value="LbR_YadA-like"/>
    <property type="match status" value="2"/>
</dbReference>
<evidence type="ECO:0000259" key="3">
    <source>
        <dbReference type="PROSITE" id="PS51688"/>
    </source>
</evidence>
<sequence>MKKIYLLGMLWIAPFSIHAQVGVGTTTPDAQLDIRSSNQATPSSTDGILIPKIDAFPAANPTAAQQGMLVYLTTAAGPNPPGFYFWNNPTTSWQPLKGADGGTLDQAYDFGGAGVGRTITADAGAVTINGNDGFIATGTFGSGATIPVLSGPRMIWNPRKGAFRAGHSSSTSWDEANTGDYSLAAGLATRASGVMATALGNTTTASGIAAMAFGSHTVASANTATAFGFSTVASADRSTAFGVFSTASGNNSFASGVANTAPSYGETILGIGATDYTPSTNGASQFRAANATDRLLAVGNAIDANDDDVINLTERSDALIILKNGLTRLPSTTNAMIDAADGKAIVTKEYLQGNTSGTLDQAYDFGGAGAGRTITADTGAVTIDGTDGLVSTGTFNSGAQAPTGDGIRMVWNPRRAAFRAGIVFGTAWDDVNIGNYSTAFGNNTRASGQTSTAFGSGSTALGAASTAFGVNTVATGNFTTVFGINNAAPSYGETTFGLGATTYATSVNGASQFRAANATDRLFVVGNALDLNNNGSIDFAERSDGLIMLKNGLTRLPSMTNALIDAADGKAIVTKEYLQGNTSGTLDQAYDFGGAGAGRTITADTGAVTINGTDGLVSTGTFNTGALVPSGAGVRMVWNPRRCAFRAGRVTGAQWDDANVGFYSFSAGYDNIALGPAAISLGYACDATSQGAFAVGGENNANAYYTVAAGWRNNANGFTSSVFGAGSTAHSYGETVLGIGATNYVASAGGDLSFGVANNNDRLFTIGNAVDVNNNNQVELFERSDALIMLKTGLTRLPSTTNAMIDAADGKAIVTKEYLQGNTSGTLDQAYDFGGAGAGRNITADTGAVLVSGNDGLQVTGTFGSGATIDLAGAGTKMFFNPRKAAFRAGRALTANWDDANVGNYSMALGINTLASGYTTFAGGYYTEATASYATAMGFQSVASGNTSSAFGSGTLASGSGSTAMGVNTTASGNYSTATGFATTAAGIYAIATGINSTANNSASTAMGNDTTASGNASTAMGHNHTAYSFGETVVGIGATVYTPSVNGATQFRLANGTDRIFVVGNAADTNNNSVVDAAERRDALVVLKNGRTGLGTATPLGQFELTVDQGRKPGTSTWTIVSDARLKNVTGDFTAGLEEIKQLRPVRYRYKNAGARTFDQQVLDTEFGGFLAQDVQRIFPNCVGTDDDGYLNLNINDILVASVNAVKQLDAQNKTLQTELDELKKIVEALSERIKTVENK</sequence>
<proteinExistence type="predicted"/>
<dbReference type="Gene3D" id="2.150.10.10">
    <property type="entry name" value="Serralysin-like metalloprotease, C-terminal"/>
    <property type="match status" value="4"/>
</dbReference>
<keyword evidence="5" id="KW-1185">Reference proteome</keyword>
<dbReference type="STRING" id="490189.SAMN02927903_01260"/>
<dbReference type="InterPro" id="IPR030392">
    <property type="entry name" value="S74_ICA"/>
</dbReference>
<name>A0A1G5FF19_9FLAO</name>
<evidence type="ECO:0000256" key="2">
    <source>
        <dbReference type="SAM" id="SignalP"/>
    </source>
</evidence>
<protein>
    <submittedName>
        <fullName evidence="4">Head domain of trimeric autotransporter adhesin</fullName>
    </submittedName>
</protein>
<feature type="coiled-coil region" evidence="1">
    <location>
        <begin position="1207"/>
        <end position="1241"/>
    </location>
</feature>
<dbReference type="PROSITE" id="PS51688">
    <property type="entry name" value="ICA"/>
    <property type="match status" value="1"/>
</dbReference>
<dbReference type="RefSeq" id="WP_091141451.1">
    <property type="nucleotide sequence ID" value="NZ_FMVF01000005.1"/>
</dbReference>
<dbReference type="EMBL" id="FMVF01000005">
    <property type="protein sequence ID" value="SCY37238.1"/>
    <property type="molecule type" value="Genomic_DNA"/>
</dbReference>
<dbReference type="Pfam" id="PF13884">
    <property type="entry name" value="Peptidase_S74"/>
    <property type="match status" value="1"/>
</dbReference>
<dbReference type="InterPro" id="IPR008640">
    <property type="entry name" value="Adhesin_Head_dom"/>
</dbReference>
<evidence type="ECO:0000313" key="5">
    <source>
        <dbReference type="Proteomes" id="UP000199354"/>
    </source>
</evidence>
<dbReference type="SUPFAM" id="SSF101967">
    <property type="entry name" value="Adhesin YadA, collagen-binding domain"/>
    <property type="match status" value="5"/>
</dbReference>
<dbReference type="Proteomes" id="UP000199354">
    <property type="component" value="Unassembled WGS sequence"/>
</dbReference>
<feature type="chain" id="PRO_5011500223" evidence="2">
    <location>
        <begin position="20"/>
        <end position="1241"/>
    </location>
</feature>
<organism evidence="4 5">
    <name type="scientific">Flavobacterium caeni</name>
    <dbReference type="NCBI Taxonomy" id="490189"/>
    <lineage>
        <taxon>Bacteria</taxon>
        <taxon>Pseudomonadati</taxon>
        <taxon>Bacteroidota</taxon>
        <taxon>Flavobacteriia</taxon>
        <taxon>Flavobacteriales</taxon>
        <taxon>Flavobacteriaceae</taxon>
        <taxon>Flavobacterium</taxon>
    </lineage>
</organism>
<keyword evidence="2" id="KW-0732">Signal</keyword>
<reference evidence="4 5" key="1">
    <citation type="submission" date="2016-10" db="EMBL/GenBank/DDBJ databases">
        <authorList>
            <person name="de Groot N.N."/>
        </authorList>
    </citation>
    <scope>NUCLEOTIDE SEQUENCE [LARGE SCALE GENOMIC DNA]</scope>
    <source>
        <strain evidence="4 5">CGMCC 1.7031</strain>
    </source>
</reference>
<feature type="signal peptide" evidence="2">
    <location>
        <begin position="1"/>
        <end position="19"/>
    </location>
</feature>
<feature type="domain" description="Peptidase S74" evidence="3">
    <location>
        <begin position="1123"/>
        <end position="1221"/>
    </location>
</feature>
<dbReference type="InterPro" id="IPR011049">
    <property type="entry name" value="Serralysin-like_metalloprot_C"/>
</dbReference>
<dbReference type="AlphaFoldDB" id="A0A1G5FF19"/>
<dbReference type="GO" id="GO:0019867">
    <property type="term" value="C:outer membrane"/>
    <property type="evidence" value="ECO:0007669"/>
    <property type="project" value="InterPro"/>
</dbReference>